<gene>
    <name evidence="8" type="primary">LOC115876999</name>
    <name evidence="9" type="synonym">LOC115883502</name>
    <name evidence="10" type="synonym">LOC115883604</name>
    <name evidence="11" type="synonym">LOC115889711</name>
</gene>
<dbReference type="KEGG" id="soy:115889711"/>
<keyword evidence="7" id="KW-1185">Reference proteome</keyword>
<keyword evidence="3" id="KW-0805">Transcription regulation</keyword>
<dbReference type="GeneID" id="115876999"/>
<dbReference type="KEGG" id="soy:115883502"/>
<dbReference type="OrthoDB" id="6771133at2759"/>
<protein>
    <recommendedName>
        <fullName evidence="2">Regulatory protein zeste</fullName>
    </recommendedName>
</protein>
<proteinExistence type="predicted"/>
<sequence>MRFCVLCTYRRMCSEVSPLAVSSERASRTSPAQWSAMVDFFLDHPEMVTRTFSGLDARQKYNELWKELATSLNSMGYGAKTPDKWIDAFTKWKSKVKAKAQAIRLGLKKTGGGAPLPPLTPIEEKLMGILGWTIVVGDGTPELGLENVSMPSTLSSTPNIVQASKILTMPPLVPLTKSEATPVHVPPLVPVETTPVAVVQSPVLPHTSSQSTLEANFYDPDDQTMTDSVNPAPIDNRENVQKRTATTRNLAKKRKRVGTEVTLSSMHQETLSVLKEISKNIGRLADKQGCNCNCNCLK</sequence>
<dbReference type="RefSeq" id="XP_030757730.1">
    <property type="nucleotide sequence ID" value="XM_030901870.1"/>
</dbReference>
<evidence type="ECO:0000256" key="1">
    <source>
        <dbReference type="ARBA" id="ARBA00011764"/>
    </source>
</evidence>
<dbReference type="RefSeq" id="XP_030757818.1">
    <property type="nucleotide sequence ID" value="XM_030901958.1"/>
</dbReference>
<dbReference type="Proteomes" id="UP000504635">
    <property type="component" value="Unplaced"/>
</dbReference>
<evidence type="ECO:0000313" key="9">
    <source>
        <dbReference type="RefSeq" id="XP_030757730.1"/>
    </source>
</evidence>
<accession>A0A6J2XCE6</accession>
<evidence type="ECO:0000313" key="8">
    <source>
        <dbReference type="RefSeq" id="XP_030748912.1"/>
    </source>
</evidence>
<keyword evidence="4" id="KW-0804">Transcription</keyword>
<feature type="domain" description="Myb/SANT-like DNA-binding" evidence="6">
    <location>
        <begin position="25"/>
        <end position="101"/>
    </location>
</feature>
<dbReference type="KEGG" id="soy:115883604"/>
<dbReference type="RefSeq" id="XP_030748912.1">
    <property type="nucleotide sequence ID" value="XM_030893052.1"/>
</dbReference>
<evidence type="ECO:0000259" key="6">
    <source>
        <dbReference type="Pfam" id="PF13873"/>
    </source>
</evidence>
<dbReference type="RefSeq" id="XP_030765634.1">
    <property type="nucleotide sequence ID" value="XM_030909774.1"/>
</dbReference>
<dbReference type="KEGG" id="soy:115876999"/>
<organism evidence="7 8">
    <name type="scientific">Sitophilus oryzae</name>
    <name type="common">Rice weevil</name>
    <name type="synonym">Curculio oryzae</name>
    <dbReference type="NCBI Taxonomy" id="7048"/>
    <lineage>
        <taxon>Eukaryota</taxon>
        <taxon>Metazoa</taxon>
        <taxon>Ecdysozoa</taxon>
        <taxon>Arthropoda</taxon>
        <taxon>Hexapoda</taxon>
        <taxon>Insecta</taxon>
        <taxon>Pterygota</taxon>
        <taxon>Neoptera</taxon>
        <taxon>Endopterygota</taxon>
        <taxon>Coleoptera</taxon>
        <taxon>Polyphaga</taxon>
        <taxon>Cucujiformia</taxon>
        <taxon>Curculionidae</taxon>
        <taxon>Dryophthorinae</taxon>
        <taxon>Sitophilus</taxon>
    </lineage>
</organism>
<evidence type="ECO:0000256" key="2">
    <source>
        <dbReference type="ARBA" id="ARBA00016807"/>
    </source>
</evidence>
<name>A0A6J2XCE6_SITOR</name>
<comment type="function">
    <text evidence="5">Involved in transvection phenomena (= synapsis-dependent gene expression), where the synaptic pairing of chromosomes carrying genes with which zeste interacts influences the expression of these genes. Zeste binds to DNA and stimulates transcription from a nearby promoter.</text>
</comment>
<comment type="subunit">
    <text evidence="1">Self-associates forming complexes of several hundred monomers.</text>
</comment>
<evidence type="ECO:0000313" key="11">
    <source>
        <dbReference type="RefSeq" id="XP_030765634.1"/>
    </source>
</evidence>
<dbReference type="InterPro" id="IPR028002">
    <property type="entry name" value="Myb_DNA-bind_5"/>
</dbReference>
<dbReference type="Pfam" id="PF13873">
    <property type="entry name" value="Myb_DNA-bind_5"/>
    <property type="match status" value="1"/>
</dbReference>
<evidence type="ECO:0000256" key="3">
    <source>
        <dbReference type="ARBA" id="ARBA00023015"/>
    </source>
</evidence>
<dbReference type="AlphaFoldDB" id="A0A6J2XCE6"/>
<evidence type="ECO:0000256" key="4">
    <source>
        <dbReference type="ARBA" id="ARBA00023163"/>
    </source>
</evidence>
<reference evidence="8 9" key="1">
    <citation type="submission" date="2025-04" db="UniProtKB">
        <authorList>
            <consortium name="RefSeq"/>
        </authorList>
    </citation>
    <scope>IDENTIFICATION</scope>
    <source>
        <tissue evidence="8 9">Gonads</tissue>
    </source>
</reference>
<evidence type="ECO:0000313" key="10">
    <source>
        <dbReference type="RefSeq" id="XP_030757818.1"/>
    </source>
</evidence>
<evidence type="ECO:0000313" key="7">
    <source>
        <dbReference type="Proteomes" id="UP000504635"/>
    </source>
</evidence>
<evidence type="ECO:0000256" key="5">
    <source>
        <dbReference type="ARBA" id="ARBA00025466"/>
    </source>
</evidence>